<reference evidence="3" key="1">
    <citation type="journal article" date="2020" name="Phytopathology">
        <title>Genome Sequence Resources of Colletotrichum truncatum, C. plurivorum, C. musicola, and C. sojae: Four Species Pathogenic to Soybean (Glycine max).</title>
        <authorList>
            <person name="Rogerio F."/>
            <person name="Boufleur T.R."/>
            <person name="Ciampi-Guillardi M."/>
            <person name="Sukno S.A."/>
            <person name="Thon M.R."/>
            <person name="Massola Junior N.S."/>
            <person name="Baroncelli R."/>
        </authorList>
    </citation>
    <scope>NUCLEOTIDE SEQUENCE</scope>
    <source>
        <strain evidence="3">LFN0074</strain>
    </source>
</reference>
<evidence type="ECO:0000313" key="4">
    <source>
        <dbReference type="Proteomes" id="UP000639643"/>
    </source>
</evidence>
<evidence type="ECO:0000313" key="3">
    <source>
        <dbReference type="EMBL" id="KAF6810445.1"/>
    </source>
</evidence>
<sequence>MKFSAILFCLAAVASAAPSEMVGVTLPLPDFQNIWRTGQDHADEKRRPPSMREHSSGGKPTAEKLISPATMEILCSRDAAPD</sequence>
<evidence type="ECO:0000256" key="2">
    <source>
        <dbReference type="SAM" id="SignalP"/>
    </source>
</evidence>
<feature type="signal peptide" evidence="2">
    <location>
        <begin position="1"/>
        <end position="16"/>
    </location>
</feature>
<evidence type="ECO:0000256" key="1">
    <source>
        <dbReference type="SAM" id="MobiDB-lite"/>
    </source>
</evidence>
<feature type="region of interest" description="Disordered" evidence="1">
    <location>
        <begin position="37"/>
        <end position="65"/>
    </location>
</feature>
<keyword evidence="2" id="KW-0732">Signal</keyword>
<dbReference type="AlphaFoldDB" id="A0A8H6JCC6"/>
<dbReference type="Proteomes" id="UP000639643">
    <property type="component" value="Unassembled WGS sequence"/>
</dbReference>
<gene>
    <name evidence="3" type="ORF">CMUS01_13469</name>
</gene>
<protein>
    <submittedName>
        <fullName evidence="3">Uncharacterized protein</fullName>
    </submittedName>
</protein>
<feature type="compositionally biased region" description="Basic and acidic residues" evidence="1">
    <location>
        <begin position="38"/>
        <end position="56"/>
    </location>
</feature>
<feature type="chain" id="PRO_5034761011" evidence="2">
    <location>
        <begin position="17"/>
        <end position="82"/>
    </location>
</feature>
<organism evidence="3 4">
    <name type="scientific">Colletotrichum musicola</name>
    <dbReference type="NCBI Taxonomy" id="2175873"/>
    <lineage>
        <taxon>Eukaryota</taxon>
        <taxon>Fungi</taxon>
        <taxon>Dikarya</taxon>
        <taxon>Ascomycota</taxon>
        <taxon>Pezizomycotina</taxon>
        <taxon>Sordariomycetes</taxon>
        <taxon>Hypocreomycetidae</taxon>
        <taxon>Glomerellales</taxon>
        <taxon>Glomerellaceae</taxon>
        <taxon>Colletotrichum</taxon>
        <taxon>Colletotrichum orchidearum species complex</taxon>
    </lineage>
</organism>
<keyword evidence="4" id="KW-1185">Reference proteome</keyword>
<dbReference type="EMBL" id="WIGM01000853">
    <property type="protein sequence ID" value="KAF6810445.1"/>
    <property type="molecule type" value="Genomic_DNA"/>
</dbReference>
<proteinExistence type="predicted"/>
<name>A0A8H6JCC6_9PEZI</name>
<accession>A0A8H6JCC6</accession>
<comment type="caution">
    <text evidence="3">The sequence shown here is derived from an EMBL/GenBank/DDBJ whole genome shotgun (WGS) entry which is preliminary data.</text>
</comment>